<dbReference type="GO" id="GO:0005658">
    <property type="term" value="C:alpha DNA polymerase:primase complex"/>
    <property type="evidence" value="ECO:0007669"/>
    <property type="project" value="TreeGrafter"/>
</dbReference>
<reference evidence="8 9" key="1">
    <citation type="submission" date="2020-02" db="EMBL/GenBank/DDBJ databases">
        <authorList>
            <person name="Ferguson B K."/>
        </authorList>
    </citation>
    <scope>NUCLEOTIDE SEQUENCE [LARGE SCALE GENOMIC DNA]</scope>
</reference>
<keyword evidence="5" id="KW-0539">Nucleus</keyword>
<evidence type="ECO:0000256" key="4">
    <source>
        <dbReference type="ARBA" id="ARBA00022705"/>
    </source>
</evidence>
<feature type="compositionally biased region" description="Polar residues" evidence="6">
    <location>
        <begin position="89"/>
        <end position="114"/>
    </location>
</feature>
<evidence type="ECO:0000256" key="3">
    <source>
        <dbReference type="ARBA" id="ARBA00018596"/>
    </source>
</evidence>
<dbReference type="InterPro" id="IPR007185">
    <property type="entry name" value="DNA_pol_a/d/e_bsu"/>
</dbReference>
<gene>
    <name evidence="8" type="ORF">TBRA_LOCUS5752</name>
</gene>
<evidence type="ECO:0000256" key="2">
    <source>
        <dbReference type="ARBA" id="ARBA00007299"/>
    </source>
</evidence>
<organism evidence="8 9">
    <name type="scientific">Trichogramma brassicae</name>
    <dbReference type="NCBI Taxonomy" id="86971"/>
    <lineage>
        <taxon>Eukaryota</taxon>
        <taxon>Metazoa</taxon>
        <taxon>Ecdysozoa</taxon>
        <taxon>Arthropoda</taxon>
        <taxon>Hexapoda</taxon>
        <taxon>Insecta</taxon>
        <taxon>Pterygota</taxon>
        <taxon>Neoptera</taxon>
        <taxon>Endopterygota</taxon>
        <taxon>Hymenoptera</taxon>
        <taxon>Apocrita</taxon>
        <taxon>Proctotrupomorpha</taxon>
        <taxon>Chalcidoidea</taxon>
        <taxon>Trichogrammatidae</taxon>
        <taxon>Trichogramma</taxon>
    </lineage>
</organism>
<dbReference type="AlphaFoldDB" id="A0A6H5IAS3"/>
<keyword evidence="9" id="KW-1185">Reference proteome</keyword>
<dbReference type="PANTHER" id="PTHR23061:SF12">
    <property type="entry name" value="DNA POLYMERASE ALPHA SUBUNIT B"/>
    <property type="match status" value="1"/>
</dbReference>
<evidence type="ECO:0000256" key="6">
    <source>
        <dbReference type="SAM" id="MobiDB-lite"/>
    </source>
</evidence>
<dbReference type="GO" id="GO:0003677">
    <property type="term" value="F:DNA binding"/>
    <property type="evidence" value="ECO:0007669"/>
    <property type="project" value="InterPro"/>
</dbReference>
<dbReference type="EMBL" id="CADCXV010000727">
    <property type="protein sequence ID" value="CAB0033854.1"/>
    <property type="molecule type" value="Genomic_DNA"/>
</dbReference>
<evidence type="ECO:0000256" key="5">
    <source>
        <dbReference type="ARBA" id="ARBA00023242"/>
    </source>
</evidence>
<dbReference type="Proteomes" id="UP000479190">
    <property type="component" value="Unassembled WGS sequence"/>
</dbReference>
<feature type="domain" description="DNA polymerase alpha/delta/epsilon subunit B" evidence="7">
    <location>
        <begin position="92"/>
        <end position="184"/>
    </location>
</feature>
<dbReference type="OrthoDB" id="336885at2759"/>
<dbReference type="GO" id="GO:0006270">
    <property type="term" value="P:DNA replication initiation"/>
    <property type="evidence" value="ECO:0007669"/>
    <property type="project" value="TreeGrafter"/>
</dbReference>
<accession>A0A6H5IAS3</accession>
<feature type="region of interest" description="Disordered" evidence="6">
    <location>
        <begin position="59"/>
        <end position="114"/>
    </location>
</feature>
<evidence type="ECO:0000259" key="7">
    <source>
        <dbReference type="Pfam" id="PF04042"/>
    </source>
</evidence>
<dbReference type="Pfam" id="PF04042">
    <property type="entry name" value="DNA_pol_E_B"/>
    <property type="match status" value="1"/>
</dbReference>
<keyword evidence="4" id="KW-0235">DNA replication</keyword>
<comment type="subcellular location">
    <subcellularLocation>
        <location evidence="1">Nucleus</location>
    </subcellularLocation>
</comment>
<dbReference type="PANTHER" id="PTHR23061">
    <property type="entry name" value="DNA POLYMERASE 2 ALPHA 70 KDA SUBUNIT"/>
    <property type="match status" value="1"/>
</dbReference>
<protein>
    <recommendedName>
        <fullName evidence="3">DNA polymerase alpha subunit B</fullName>
    </recommendedName>
</protein>
<dbReference type="Gene3D" id="3.60.21.60">
    <property type="match status" value="1"/>
</dbReference>
<sequence length="539" mass="61385">MRALTVAQRGSLRLRLPSGLITCARVYIINESLHTCIAAVATRVYSRLKRDLFPFFEQQHKQQTKRPASPDLEDSEFTSGWKATDDDANSSSNTATSRPTPQKQHLPSVPPSFSQSKCTQVVLVASSRDVHHHAVYPTPEYFIPRALQSPEIFVLPDPCTIDIDGLRIGITSIDTLMHLGREEVVLILLQVALILKAWEVRRQPKEKEELTTDLHQVDLKILLMHLIGASESVGSCSGLLLPSTRATNPNAFMELEIPAAAYRVLDSSKQQRQRQRQRRRPRRCDVGFRKISRPARIHNTVYGAPTPAVLITARFYYTYTYTAQSRTFIRLYSLNVTCTPRYTNNAFAARQINFEMLFSCVWRLACLRGEIFSFLKFPSSHIKTSRACIKSKVLTSSIRKINPIENIKNSSFISSRRMQKFCSQLLRKCSIRLQKTYTRYNIERERHASLAYTYILPISIISLSCAPRDDTLYTRVCMMSGNPTENMIGNNRTTMPNIKQELESPATPTPNYQMCSPTTTLQAQEVLRNIDCLKNNQKI</sequence>
<evidence type="ECO:0000256" key="1">
    <source>
        <dbReference type="ARBA" id="ARBA00004123"/>
    </source>
</evidence>
<comment type="similarity">
    <text evidence="2">Belongs to the DNA polymerase alpha subunit B family.</text>
</comment>
<evidence type="ECO:0000313" key="9">
    <source>
        <dbReference type="Proteomes" id="UP000479190"/>
    </source>
</evidence>
<name>A0A6H5IAS3_9HYME</name>
<proteinExistence type="inferred from homology"/>
<evidence type="ECO:0000313" key="8">
    <source>
        <dbReference type="EMBL" id="CAB0033854.1"/>
    </source>
</evidence>
<dbReference type="InterPro" id="IPR016722">
    <property type="entry name" value="DNA_pol_alpha_bsu"/>
</dbReference>